<dbReference type="EMBL" id="ML991791">
    <property type="protein sequence ID" value="KAF2235489.1"/>
    <property type="molecule type" value="Genomic_DNA"/>
</dbReference>
<feature type="region of interest" description="Disordered" evidence="1">
    <location>
        <begin position="1"/>
        <end position="38"/>
    </location>
</feature>
<organism evidence="3 4">
    <name type="scientific">Viridothelium virens</name>
    <name type="common">Speckled blister lichen</name>
    <name type="synonym">Trypethelium virens</name>
    <dbReference type="NCBI Taxonomy" id="1048519"/>
    <lineage>
        <taxon>Eukaryota</taxon>
        <taxon>Fungi</taxon>
        <taxon>Dikarya</taxon>
        <taxon>Ascomycota</taxon>
        <taxon>Pezizomycotina</taxon>
        <taxon>Dothideomycetes</taxon>
        <taxon>Dothideomycetes incertae sedis</taxon>
        <taxon>Trypetheliales</taxon>
        <taxon>Trypetheliaceae</taxon>
        <taxon>Viridothelium</taxon>
    </lineage>
</organism>
<dbReference type="InterPro" id="IPR029058">
    <property type="entry name" value="AB_hydrolase_fold"/>
</dbReference>
<evidence type="ECO:0000256" key="1">
    <source>
        <dbReference type="SAM" id="MobiDB-lite"/>
    </source>
</evidence>
<name>A0A6A6HCB2_VIRVR</name>
<evidence type="ECO:0000259" key="2">
    <source>
        <dbReference type="Pfam" id="PF09994"/>
    </source>
</evidence>
<evidence type="ECO:0000313" key="3">
    <source>
        <dbReference type="EMBL" id="KAF2235489.1"/>
    </source>
</evidence>
<dbReference type="Proteomes" id="UP000800092">
    <property type="component" value="Unassembled WGS sequence"/>
</dbReference>
<keyword evidence="4" id="KW-1185">Reference proteome</keyword>
<feature type="region of interest" description="Disordered" evidence="1">
    <location>
        <begin position="498"/>
        <end position="562"/>
    </location>
</feature>
<gene>
    <name evidence="3" type="ORF">EV356DRAFT_444890</name>
</gene>
<sequence>MAERSVLSTRSHRSHRTANTARSRNPPPASSQLSIRSKPTSFPSKRIIIAADGTWLDADNGHLNGELNIPSNITRLTRAIKTTSSDGIPQVVYYHFGVGSQGGVVDRVVGGATGQGLSENVREGYEFICNNYAPGDEIFLLGFSRGAFTARSIGGLIGEVGVLTKEGLQYLAEIYKDVTHKYDANYRPKHPDIPFPDKPNAADPEYTEELANLHLTNLGVKVKAVGVFETVGSLGTPRIGWLQKAGVQSSQAKRQAFHDTTISDCIENAFQALALDERRSAFQPAVWEKPEGNTTTLRQVWFPGVHSNVGGGYDDQELANITLAWMIAQLSPFLDFDTEYIFDQHESNLEYYDKKRERKRPWSFGKIYDSMKGAYAVGGATTRTPGRYRFVDPHSGRKTDEPLRDTHEYIHPSVRSRLLLNGPGTDDVGPYECKALEDWRLVVEPSTQPGSKAPGVYWKLSSRKLREEDGRVSTEILPESPLWDLERELLSYDARTYDFVTDPPPVRAPAGDGSEKRRRTKRVSRIEGERPGSRAPSRGNPRGSVRERSRSVSRVKERERDF</sequence>
<protein>
    <recommendedName>
        <fullName evidence="2">T6SS Phospholipase effector Tle1-like catalytic domain-containing protein</fullName>
    </recommendedName>
</protein>
<dbReference type="Pfam" id="PF09994">
    <property type="entry name" value="T6SS_Tle1-like_cat"/>
    <property type="match status" value="1"/>
</dbReference>
<dbReference type="SUPFAM" id="SSF53474">
    <property type="entry name" value="alpha/beta-Hydrolases"/>
    <property type="match status" value="1"/>
</dbReference>
<reference evidence="3" key="1">
    <citation type="journal article" date="2020" name="Stud. Mycol.">
        <title>101 Dothideomycetes genomes: a test case for predicting lifestyles and emergence of pathogens.</title>
        <authorList>
            <person name="Haridas S."/>
            <person name="Albert R."/>
            <person name="Binder M."/>
            <person name="Bloem J."/>
            <person name="Labutti K."/>
            <person name="Salamov A."/>
            <person name="Andreopoulos B."/>
            <person name="Baker S."/>
            <person name="Barry K."/>
            <person name="Bills G."/>
            <person name="Bluhm B."/>
            <person name="Cannon C."/>
            <person name="Castanera R."/>
            <person name="Culley D."/>
            <person name="Daum C."/>
            <person name="Ezra D."/>
            <person name="Gonzalez J."/>
            <person name="Henrissat B."/>
            <person name="Kuo A."/>
            <person name="Liang C."/>
            <person name="Lipzen A."/>
            <person name="Lutzoni F."/>
            <person name="Magnuson J."/>
            <person name="Mondo S."/>
            <person name="Nolan M."/>
            <person name="Ohm R."/>
            <person name="Pangilinan J."/>
            <person name="Park H.-J."/>
            <person name="Ramirez L."/>
            <person name="Alfaro M."/>
            <person name="Sun H."/>
            <person name="Tritt A."/>
            <person name="Yoshinaga Y."/>
            <person name="Zwiers L.-H."/>
            <person name="Turgeon B."/>
            <person name="Goodwin S."/>
            <person name="Spatafora J."/>
            <person name="Crous P."/>
            <person name="Grigoriev I."/>
        </authorList>
    </citation>
    <scope>NUCLEOTIDE SEQUENCE</scope>
    <source>
        <strain evidence="3">Tuck. ex Michener</strain>
    </source>
</reference>
<proteinExistence type="predicted"/>
<dbReference type="OrthoDB" id="3057168at2759"/>
<feature type="compositionally biased region" description="Basic and acidic residues" evidence="1">
    <location>
        <begin position="544"/>
        <end position="562"/>
    </location>
</feature>
<dbReference type="AlphaFoldDB" id="A0A6A6HCB2"/>
<accession>A0A6A6HCB2</accession>
<dbReference type="PANTHER" id="PTHR33840">
    <property type="match status" value="1"/>
</dbReference>
<dbReference type="InterPro" id="IPR018712">
    <property type="entry name" value="Tle1-like_cat"/>
</dbReference>
<dbReference type="PANTHER" id="PTHR33840:SF1">
    <property type="entry name" value="TLE1 PHOSPHOLIPASE DOMAIN-CONTAINING PROTEIN"/>
    <property type="match status" value="1"/>
</dbReference>
<feature type="domain" description="T6SS Phospholipase effector Tle1-like catalytic" evidence="2">
    <location>
        <begin position="45"/>
        <end position="329"/>
    </location>
</feature>
<evidence type="ECO:0000313" key="4">
    <source>
        <dbReference type="Proteomes" id="UP000800092"/>
    </source>
</evidence>